<keyword evidence="7" id="KW-0325">Glycoprotein</keyword>
<evidence type="ECO:0000313" key="10">
    <source>
        <dbReference type="Proteomes" id="UP000708208"/>
    </source>
</evidence>
<evidence type="ECO:0000256" key="5">
    <source>
        <dbReference type="ARBA" id="ARBA00023136"/>
    </source>
</evidence>
<comment type="subcellular location">
    <subcellularLocation>
        <location evidence="1">Cell membrane</location>
        <topology evidence="1">Multi-pass membrane protein</topology>
    </subcellularLocation>
</comment>
<keyword evidence="4 8" id="KW-1133">Transmembrane helix</keyword>
<proteinExistence type="predicted"/>
<dbReference type="OrthoDB" id="6117597at2759"/>
<name>A0A8J2K1Q8_9HEXA</name>
<evidence type="ECO:0000256" key="4">
    <source>
        <dbReference type="ARBA" id="ARBA00022989"/>
    </source>
</evidence>
<evidence type="ECO:0000313" key="9">
    <source>
        <dbReference type="EMBL" id="CAG7726046.1"/>
    </source>
</evidence>
<dbReference type="EMBL" id="CAJVCH010130023">
    <property type="protein sequence ID" value="CAG7726046.1"/>
    <property type="molecule type" value="Genomic_DNA"/>
</dbReference>
<evidence type="ECO:0000256" key="3">
    <source>
        <dbReference type="ARBA" id="ARBA00022692"/>
    </source>
</evidence>
<reference evidence="9" key="1">
    <citation type="submission" date="2021-06" db="EMBL/GenBank/DDBJ databases">
        <authorList>
            <person name="Hodson N. C."/>
            <person name="Mongue J. A."/>
            <person name="Jaron S. K."/>
        </authorList>
    </citation>
    <scope>NUCLEOTIDE SEQUENCE</scope>
</reference>
<organism evidence="9 10">
    <name type="scientific">Allacma fusca</name>
    <dbReference type="NCBI Taxonomy" id="39272"/>
    <lineage>
        <taxon>Eukaryota</taxon>
        <taxon>Metazoa</taxon>
        <taxon>Ecdysozoa</taxon>
        <taxon>Arthropoda</taxon>
        <taxon>Hexapoda</taxon>
        <taxon>Collembola</taxon>
        <taxon>Symphypleona</taxon>
        <taxon>Sminthuridae</taxon>
        <taxon>Allacma</taxon>
    </lineage>
</organism>
<feature type="transmembrane region" description="Helical" evidence="8">
    <location>
        <begin position="348"/>
        <end position="366"/>
    </location>
</feature>
<evidence type="ECO:0000256" key="1">
    <source>
        <dbReference type="ARBA" id="ARBA00004651"/>
    </source>
</evidence>
<evidence type="ECO:0000256" key="6">
    <source>
        <dbReference type="ARBA" id="ARBA00023170"/>
    </source>
</evidence>
<dbReference type="AlphaFoldDB" id="A0A8J2K1Q8"/>
<keyword evidence="3 8" id="KW-0812">Transmembrane</keyword>
<keyword evidence="2" id="KW-1003">Cell membrane</keyword>
<evidence type="ECO:0000256" key="2">
    <source>
        <dbReference type="ARBA" id="ARBA00022475"/>
    </source>
</evidence>
<keyword evidence="6" id="KW-0675">Receptor</keyword>
<keyword evidence="5 8" id="KW-0472">Membrane</keyword>
<dbReference type="PANTHER" id="PTHR42643">
    <property type="entry name" value="IONOTROPIC RECEPTOR 20A-RELATED"/>
    <property type="match status" value="1"/>
</dbReference>
<dbReference type="Proteomes" id="UP000708208">
    <property type="component" value="Unassembled WGS sequence"/>
</dbReference>
<dbReference type="InterPro" id="IPR052192">
    <property type="entry name" value="Insect_Ionotropic_Sensory_Rcpt"/>
</dbReference>
<comment type="caution">
    <text evidence="9">The sequence shown here is derived from an EMBL/GenBank/DDBJ whole genome shotgun (WGS) entry which is preliminary data.</text>
</comment>
<feature type="transmembrane region" description="Helical" evidence="8">
    <location>
        <begin position="587"/>
        <end position="610"/>
    </location>
</feature>
<accession>A0A8J2K1Q8</accession>
<dbReference type="GO" id="GO:0005886">
    <property type="term" value="C:plasma membrane"/>
    <property type="evidence" value="ECO:0007669"/>
    <property type="project" value="UniProtKB-SubCell"/>
</dbReference>
<feature type="transmembrane region" description="Helical" evidence="8">
    <location>
        <begin position="378"/>
        <end position="396"/>
    </location>
</feature>
<evidence type="ECO:0000256" key="8">
    <source>
        <dbReference type="SAM" id="Phobius"/>
    </source>
</evidence>
<feature type="transmembrane region" description="Helical" evidence="8">
    <location>
        <begin position="308"/>
        <end position="336"/>
    </location>
</feature>
<gene>
    <name evidence="9" type="ORF">AFUS01_LOCUS14977</name>
</gene>
<evidence type="ECO:0000256" key="7">
    <source>
        <dbReference type="ARBA" id="ARBA00023180"/>
    </source>
</evidence>
<dbReference type="PANTHER" id="PTHR42643:SF24">
    <property type="entry name" value="IONOTROPIC RECEPTOR 60A"/>
    <property type="match status" value="1"/>
</dbReference>
<protein>
    <submittedName>
        <fullName evidence="9">Uncharacterized protein</fullName>
    </submittedName>
</protein>
<sequence length="643" mass="72806">MYSTTSAITQILQKFQIQSQCSYTVTIFGSKTVFGNLSVPKLEYLFLFQMYIPILISQVNISAFSNNEMSRAMKELYFRIVSTSTRLTRHFGNCDGAVLNVEDVDFPGDFSSRGDLVNGSRNTGPFFFLGTSKTLTNFLQSKPVKKLKWVFGFVSPPSQNDGSLLEGSVLTQFNGRLFHLRINEFTPNSSMKFSLGGYFFPCSAIPIDTYVRWDSEKKPFMGTFYNAMEAASMAYNFSFSINLPPGGRNQLPNGTWPGAVGDILYNDKEILLGFGHTLQRAEALDFTSLFDFIQLVFYKPRPKVWIHIWALVYSYQPIVWTLIIIVLLNLTALIMAEIWTSFPERNNISFSVLTLKSVWILYHVILEQNQKLPGIYKIKFAFTISLFFCFIIGIGYRSNLVSNLTFPLYQKLPDSFKELAAESKYKLFFGDTGASFAFLKTSTAPAIVSISNRAIEGNEGLKCMMNVVMKSDCICLAFAHNGESYVSQNLTLHRSLPIIDVSSESALVIPASLSFPRGYKFYYEFNMILGNLRDTGHYRKWADDIKNFQVSEGVRWLETVKDSFLYKQLSTLSVVNPRVKPFCVRNVTVSFVLLSAGLLISFACLLWEIFVNSRSSDSIIIDLRHSNIVILKQGKIKVTVTRL</sequence>
<keyword evidence="10" id="KW-1185">Reference proteome</keyword>